<dbReference type="Proteomes" id="UP001269402">
    <property type="component" value="Unassembled WGS sequence"/>
</dbReference>
<protein>
    <submittedName>
        <fullName evidence="1">Nucleoside 2-deoxyribosyltransferase</fullName>
    </submittedName>
</protein>
<sequence length="166" mass="18162">MRRPRVYLAAPLFTAGERDLNATIRDALVVHCDVYLPQEDGALLAEAIERGNDPEVASRYVFDCDVTALRDCDILLIVLNGRTVDEGAAFELGAAWALGKICVAYKDDPRQLLALGDNPMITQSVTTVFRKIEPLVEWVASGDWLDREGIPSFFDGAAHMPPSGAD</sequence>
<accession>A0AAW8PA09</accession>
<comment type="caution">
    <text evidence="1">The sequence shown here is derived from an EMBL/GenBank/DDBJ whole genome shotgun (WGS) entry which is preliminary data.</text>
</comment>
<evidence type="ECO:0000313" key="2">
    <source>
        <dbReference type="Proteomes" id="UP001269402"/>
    </source>
</evidence>
<evidence type="ECO:0000313" key="1">
    <source>
        <dbReference type="EMBL" id="MDR9763426.1"/>
    </source>
</evidence>
<reference evidence="2" key="1">
    <citation type="submission" date="2023-07" db="EMBL/GenBank/DDBJ databases">
        <title>Genomic characterization of faba bean (Vicia faba) microsymbionts in Mexican soils.</title>
        <authorList>
            <person name="Rivera Orduna F.N."/>
            <person name="Guevara-Luna J."/>
            <person name="Yan J."/>
            <person name="Arroyo-Herrera I."/>
            <person name="Li Y."/>
            <person name="Vasquez-Murrieta M.S."/>
            <person name="Wang E.T."/>
        </authorList>
    </citation>
    <scope>NUCLEOTIDE SEQUENCE [LARGE SCALE GENOMIC DNA]</scope>
    <source>
        <strain evidence="2">CH6</strain>
    </source>
</reference>
<keyword evidence="2" id="KW-1185">Reference proteome</keyword>
<dbReference type="AlphaFoldDB" id="A0AAW8PA09"/>
<organism evidence="1 2">
    <name type="scientific">Rhizobium redzepovicii</name>
    <dbReference type="NCBI Taxonomy" id="2867518"/>
    <lineage>
        <taxon>Bacteria</taxon>
        <taxon>Pseudomonadati</taxon>
        <taxon>Pseudomonadota</taxon>
        <taxon>Alphaproteobacteria</taxon>
        <taxon>Hyphomicrobiales</taxon>
        <taxon>Rhizobiaceae</taxon>
        <taxon>Rhizobium/Agrobacterium group</taxon>
        <taxon>Rhizobium</taxon>
    </lineage>
</organism>
<gene>
    <name evidence="1" type="ORF">RJJ37_27995</name>
</gene>
<dbReference type="Gene3D" id="3.40.50.450">
    <property type="match status" value="1"/>
</dbReference>
<dbReference type="RefSeq" id="WP_168259674.1">
    <property type="nucleotide sequence ID" value="NZ_JAVLSG010000013.1"/>
</dbReference>
<name>A0AAW8PA09_9HYPH</name>
<proteinExistence type="predicted"/>
<dbReference type="Pfam" id="PF05014">
    <property type="entry name" value="Nuc_deoxyrib_tr"/>
    <property type="match status" value="1"/>
</dbReference>
<dbReference type="EMBL" id="JAVLSH010000016">
    <property type="protein sequence ID" value="MDR9763426.1"/>
    <property type="molecule type" value="Genomic_DNA"/>
</dbReference>
<dbReference type="InterPro" id="IPR007710">
    <property type="entry name" value="Nucleoside_deoxyribTrfase"/>
</dbReference>
<dbReference type="SUPFAM" id="SSF52309">
    <property type="entry name" value="N-(deoxy)ribosyltransferase-like"/>
    <property type="match status" value="1"/>
</dbReference>